<accession>A0A328CXW5</accession>
<feature type="transmembrane region" description="Helical" evidence="1">
    <location>
        <begin position="221"/>
        <end position="246"/>
    </location>
</feature>
<feature type="transmembrane region" description="Helical" evidence="1">
    <location>
        <begin position="394"/>
        <end position="413"/>
    </location>
</feature>
<feature type="transmembrane region" description="Helical" evidence="1">
    <location>
        <begin position="29"/>
        <end position="50"/>
    </location>
</feature>
<evidence type="ECO:0000313" key="2">
    <source>
        <dbReference type="EMBL" id="RAL38094.1"/>
    </source>
</evidence>
<dbReference type="EMBL" id="NQVE01000215">
    <property type="protein sequence ID" value="RAL38094.1"/>
    <property type="molecule type" value="Genomic_DNA"/>
</dbReference>
<protein>
    <submittedName>
        <fullName evidence="2">Uncharacterized protein</fullName>
    </submittedName>
</protein>
<keyword evidence="1" id="KW-0472">Membrane</keyword>
<feature type="transmembrane region" description="Helical" evidence="1">
    <location>
        <begin position="419"/>
        <end position="439"/>
    </location>
</feature>
<sequence length="464" mass="52408">MNNHPPRPPLPPLSSRINHRTTAQVLKHAASIFFSHFFLFLFLSSLVFIFRSNVDNGAHFLTSVIDRDPSLKSFLSRVDLSAAAAASSAPHQHNIRLHRQRRPFLHLTRVGTLDDDFFSGDLDLDRSLFYPSSKQTPNATSLILSNFDPRLGFSHPIVDNGIAIPQSVRSGLVSFKPSSEPFGIDDNSTILSEGHNDNTVVVDLQFLVKGLELGRNDVTKLLFLLGLFIAAYSYAVFAFLVTYTWVNGIIFIQVLDNLLGNSKSPFRTLWDGADLGLRRLSGFVLIRWAVRDALAQLLGIWSFGEIDDQYEFLKISIRMKMMPFSDVVPWVKGHKEESVCFTLSWFFVELLVGYVFALDSWVAIVDSRKSGREVVKEGWHLLGTLHKPAMGIKFWESMICGLLTKLVLIEVVGEVYATAFQSVMEVYFMIVWLVFYLAARSIDASSLRRTFGRREMEGFLEGVR</sequence>
<keyword evidence="3" id="KW-1185">Reference proteome</keyword>
<dbReference type="PANTHER" id="PTHR36353">
    <property type="entry name" value="TRANSMEMBRANE PROTEIN"/>
    <property type="match status" value="1"/>
</dbReference>
<dbReference type="InterPro" id="IPR056715">
    <property type="entry name" value="DUF7813"/>
</dbReference>
<evidence type="ECO:0000256" key="1">
    <source>
        <dbReference type="SAM" id="Phobius"/>
    </source>
</evidence>
<dbReference type="AlphaFoldDB" id="A0A328CXW5"/>
<gene>
    <name evidence="2" type="ORF">DM860_000788</name>
</gene>
<reference evidence="2 3" key="1">
    <citation type="submission" date="2018-06" db="EMBL/GenBank/DDBJ databases">
        <title>The Genome of Cuscuta australis (Dodder) Provides Insight into the Evolution of Plant Parasitism.</title>
        <authorList>
            <person name="Liu H."/>
        </authorList>
    </citation>
    <scope>NUCLEOTIDE SEQUENCE [LARGE SCALE GENOMIC DNA]</scope>
    <source>
        <strain evidence="3">cv. Yunnan</strain>
        <tissue evidence="2">Vines</tissue>
    </source>
</reference>
<feature type="transmembrane region" description="Helical" evidence="1">
    <location>
        <begin position="343"/>
        <end position="364"/>
    </location>
</feature>
<dbReference type="PANTHER" id="PTHR36353:SF1">
    <property type="entry name" value="TRANSMEMBRANE PROTEIN"/>
    <property type="match status" value="1"/>
</dbReference>
<dbReference type="Proteomes" id="UP000249390">
    <property type="component" value="Unassembled WGS sequence"/>
</dbReference>
<evidence type="ECO:0000313" key="3">
    <source>
        <dbReference type="Proteomes" id="UP000249390"/>
    </source>
</evidence>
<keyword evidence="1" id="KW-0812">Transmembrane</keyword>
<organism evidence="2 3">
    <name type="scientific">Cuscuta australis</name>
    <dbReference type="NCBI Taxonomy" id="267555"/>
    <lineage>
        <taxon>Eukaryota</taxon>
        <taxon>Viridiplantae</taxon>
        <taxon>Streptophyta</taxon>
        <taxon>Embryophyta</taxon>
        <taxon>Tracheophyta</taxon>
        <taxon>Spermatophyta</taxon>
        <taxon>Magnoliopsida</taxon>
        <taxon>eudicotyledons</taxon>
        <taxon>Gunneridae</taxon>
        <taxon>Pentapetalae</taxon>
        <taxon>asterids</taxon>
        <taxon>lamiids</taxon>
        <taxon>Solanales</taxon>
        <taxon>Convolvulaceae</taxon>
        <taxon>Cuscuteae</taxon>
        <taxon>Cuscuta</taxon>
        <taxon>Cuscuta subgen. Grammica</taxon>
        <taxon>Cuscuta sect. Cleistogrammica</taxon>
    </lineage>
</organism>
<keyword evidence="1" id="KW-1133">Transmembrane helix</keyword>
<proteinExistence type="predicted"/>
<name>A0A328CXW5_9ASTE</name>
<dbReference type="Pfam" id="PF25105">
    <property type="entry name" value="DUF7813"/>
    <property type="match status" value="1"/>
</dbReference>
<comment type="caution">
    <text evidence="2">The sequence shown here is derived from an EMBL/GenBank/DDBJ whole genome shotgun (WGS) entry which is preliminary data.</text>
</comment>